<dbReference type="EC" id="2.3.2.26" evidence="3"/>
<dbReference type="SUPFAM" id="SSF56204">
    <property type="entry name" value="Hect, E3 ligase catalytic domain"/>
    <property type="match status" value="1"/>
</dbReference>
<dbReference type="SMART" id="SM00119">
    <property type="entry name" value="HECTc"/>
    <property type="match status" value="1"/>
</dbReference>
<accession>A0AAD5M3H7</accession>
<evidence type="ECO:0000256" key="1">
    <source>
        <dbReference type="ARBA" id="ARBA00000885"/>
    </source>
</evidence>
<dbReference type="InterPro" id="IPR035983">
    <property type="entry name" value="Hect_E3_ubiquitin_ligase"/>
</dbReference>
<feature type="region of interest" description="Disordered" evidence="8">
    <location>
        <begin position="36"/>
        <end position="68"/>
    </location>
</feature>
<dbReference type="Pfam" id="PF00632">
    <property type="entry name" value="HECT"/>
    <property type="match status" value="1"/>
</dbReference>
<dbReference type="Gene3D" id="3.30.2410.10">
    <property type="entry name" value="Hect, E3 ligase catalytic domain"/>
    <property type="match status" value="1"/>
</dbReference>
<comment type="catalytic activity">
    <reaction evidence="1">
        <text>S-ubiquitinyl-[E2 ubiquitin-conjugating enzyme]-L-cysteine + [acceptor protein]-L-lysine = [E2 ubiquitin-conjugating enzyme]-L-cysteine + N(6)-ubiquitinyl-[acceptor protein]-L-lysine.</text>
        <dbReference type="EC" id="2.3.2.26"/>
    </reaction>
</comment>
<dbReference type="GO" id="GO:0000209">
    <property type="term" value="P:protein polyubiquitination"/>
    <property type="evidence" value="ECO:0007669"/>
    <property type="project" value="InterPro"/>
</dbReference>
<dbReference type="PANTHER" id="PTHR45700:SF8">
    <property type="entry name" value="HECT-TYPE E3 UBIQUITIN TRANSFERASE"/>
    <property type="match status" value="1"/>
</dbReference>
<proteinExistence type="predicted"/>
<dbReference type="GO" id="GO:0061630">
    <property type="term" value="F:ubiquitin protein ligase activity"/>
    <property type="evidence" value="ECO:0007669"/>
    <property type="project" value="UniProtKB-EC"/>
</dbReference>
<gene>
    <name evidence="10" type="ORF">P43SY_006007</name>
</gene>
<dbReference type="PROSITE" id="PS50237">
    <property type="entry name" value="HECT"/>
    <property type="match status" value="1"/>
</dbReference>
<dbReference type="AlphaFoldDB" id="A0AAD5M3H7"/>
<feature type="domain" description="HECT" evidence="9">
    <location>
        <begin position="402"/>
        <end position="728"/>
    </location>
</feature>
<dbReference type="FunFam" id="3.30.2410.10:FF:000003">
    <property type="entry name" value="probable E3 ubiquitin-protein ligase HERC4 isoform X1"/>
    <property type="match status" value="1"/>
</dbReference>
<evidence type="ECO:0000256" key="6">
    <source>
        <dbReference type="ARBA" id="ARBA00022786"/>
    </source>
</evidence>
<evidence type="ECO:0000313" key="10">
    <source>
        <dbReference type="EMBL" id="KAJ0401628.1"/>
    </source>
</evidence>
<keyword evidence="11" id="KW-1185">Reference proteome</keyword>
<dbReference type="Gene3D" id="3.30.2160.10">
    <property type="entry name" value="Hect, E3 ligase catalytic domain"/>
    <property type="match status" value="1"/>
</dbReference>
<dbReference type="Gene3D" id="3.90.1750.10">
    <property type="entry name" value="Hect, E3 ligase catalytic domains"/>
    <property type="match status" value="1"/>
</dbReference>
<feature type="active site" description="Glycyl thioester intermediate" evidence="7">
    <location>
        <position position="696"/>
    </location>
</feature>
<dbReference type="GO" id="GO:0005737">
    <property type="term" value="C:cytoplasm"/>
    <property type="evidence" value="ECO:0007669"/>
    <property type="project" value="UniProtKB-SubCell"/>
</dbReference>
<evidence type="ECO:0000256" key="2">
    <source>
        <dbReference type="ARBA" id="ARBA00004496"/>
    </source>
</evidence>
<evidence type="ECO:0000256" key="7">
    <source>
        <dbReference type="PROSITE-ProRule" id="PRU00104"/>
    </source>
</evidence>
<dbReference type="InterPro" id="IPR000569">
    <property type="entry name" value="HECT_dom"/>
</dbReference>
<feature type="compositionally biased region" description="Polar residues" evidence="8">
    <location>
        <begin position="36"/>
        <end position="46"/>
    </location>
</feature>
<keyword evidence="5" id="KW-0808">Transferase</keyword>
<evidence type="ECO:0000256" key="4">
    <source>
        <dbReference type="ARBA" id="ARBA00022490"/>
    </source>
</evidence>
<dbReference type="InterPro" id="IPR044611">
    <property type="entry name" value="E3A/B/C-like"/>
</dbReference>
<dbReference type="CDD" id="cd00078">
    <property type="entry name" value="HECTc"/>
    <property type="match status" value="1"/>
</dbReference>
<keyword evidence="6 7" id="KW-0833">Ubl conjugation pathway</keyword>
<protein>
    <recommendedName>
        <fullName evidence="3">HECT-type E3 ubiquitin transferase</fullName>
        <ecNumber evidence="3">2.3.2.26</ecNumber>
    </recommendedName>
</protein>
<evidence type="ECO:0000259" key="9">
    <source>
        <dbReference type="PROSITE" id="PS50237"/>
    </source>
</evidence>
<dbReference type="FunFam" id="3.30.2160.10:FF:000004">
    <property type="entry name" value="probable E3 ubiquitin-protein ligase HERC4 isoform X1"/>
    <property type="match status" value="1"/>
</dbReference>
<comment type="subcellular location">
    <subcellularLocation>
        <location evidence="2">Cytoplasm</location>
    </subcellularLocation>
</comment>
<evidence type="ECO:0000256" key="5">
    <source>
        <dbReference type="ARBA" id="ARBA00022679"/>
    </source>
</evidence>
<comment type="caution">
    <text evidence="10">The sequence shown here is derived from an EMBL/GenBank/DDBJ whole genome shotgun (WGS) entry which is preliminary data.</text>
</comment>
<reference evidence="10" key="1">
    <citation type="submission" date="2021-12" db="EMBL/GenBank/DDBJ databases">
        <title>Prjna785345.</title>
        <authorList>
            <person name="Rujirawat T."/>
            <person name="Krajaejun T."/>
        </authorList>
    </citation>
    <scope>NUCLEOTIDE SEQUENCE</scope>
    <source>
        <strain evidence="10">Pi057C3</strain>
    </source>
</reference>
<sequence>MDPEAYRELFRATYTSLLAQGMDPNTAAAKTLQELQQHAATEQVQHQPDDNNGVGAAEQRGQDTEKMVDVQDERATGASDENAAKPEDVAVAAVAEVETDADVDMTERMSLVKEPMHLLPEPPNVVMTEPTETANLAPPPAPVRQIAEPLGQQLKTALYDAAETDDYRHVKRLLYTIFSDTKALSEAFVEDPVPAAIANEEWWGIERNDVQEVYALLVDALGRAQDQTALQNTWRNALAVMVSQPWNVCSTWVQPEQLRFFLVMLDHPMLFDPDYAEVMGGVCKLFYHLSASAKELLRAQWNTFYSNEELHRLLQVLQQTITVCLYGSKKMDLVYAACAMMKELHQINQVRDTPFATYDEFYNDAVNSEVDIVHDYSRPYLLLRVRRDNIVEDCLQQLVRASPETLKKPLKVKFIGEDGIDEGGVRKEFFQILLRQLLDPAYGMFTYDDETRTLWFNSDSLEATMEFELIGILLGLAIYNAVILDVSFPHIVYKKLMGCRLGLSDIETAMPALGKGLRQLLEFDGDVEEVFQRNFEYSYEVFGAVKTIELKPGGTTIPVTNANRAEYVELYADYILNTSVSRQYEAFHKGFHLVCNGEVLEMFRWEELQLLVCGSPELDFEALEEAARYEDGYTEESECIRNFWSVVHEFSLEEKKKLLRFSTGSDRVPIRGLSSMLFIISRNGPDSDRLPTAHTCFNHLLLPEYSTREKLKDRLLLAINQAEGFGLR</sequence>
<dbReference type="PANTHER" id="PTHR45700">
    <property type="entry name" value="UBIQUITIN-PROTEIN LIGASE E3C"/>
    <property type="match status" value="1"/>
</dbReference>
<evidence type="ECO:0000256" key="3">
    <source>
        <dbReference type="ARBA" id="ARBA00012485"/>
    </source>
</evidence>
<name>A0AAD5M3H7_PYTIN</name>
<organism evidence="10 11">
    <name type="scientific">Pythium insidiosum</name>
    <name type="common">Pythiosis disease agent</name>
    <dbReference type="NCBI Taxonomy" id="114742"/>
    <lineage>
        <taxon>Eukaryota</taxon>
        <taxon>Sar</taxon>
        <taxon>Stramenopiles</taxon>
        <taxon>Oomycota</taxon>
        <taxon>Peronosporomycetes</taxon>
        <taxon>Pythiales</taxon>
        <taxon>Pythiaceae</taxon>
        <taxon>Pythium</taxon>
    </lineage>
</organism>
<dbReference type="Proteomes" id="UP001209570">
    <property type="component" value="Unassembled WGS sequence"/>
</dbReference>
<evidence type="ECO:0000313" key="11">
    <source>
        <dbReference type="Proteomes" id="UP001209570"/>
    </source>
</evidence>
<dbReference type="EMBL" id="JAKCXM010000123">
    <property type="protein sequence ID" value="KAJ0401628.1"/>
    <property type="molecule type" value="Genomic_DNA"/>
</dbReference>
<evidence type="ECO:0000256" key="8">
    <source>
        <dbReference type="SAM" id="MobiDB-lite"/>
    </source>
</evidence>
<keyword evidence="4" id="KW-0963">Cytoplasm</keyword>